<keyword evidence="1" id="KW-0808">Transferase</keyword>
<dbReference type="GO" id="GO:0016743">
    <property type="term" value="F:carboxyl- or carbamoyltransferase activity"/>
    <property type="evidence" value="ECO:0007669"/>
    <property type="project" value="InterPro"/>
</dbReference>
<dbReference type="SUPFAM" id="SSF53671">
    <property type="entry name" value="Aspartate/ornithine carbamoyltransferase"/>
    <property type="match status" value="1"/>
</dbReference>
<dbReference type="GO" id="GO:0016597">
    <property type="term" value="F:amino acid binding"/>
    <property type="evidence" value="ECO:0007669"/>
    <property type="project" value="InterPro"/>
</dbReference>
<dbReference type="PANTHER" id="PTHR45753:SF6">
    <property type="entry name" value="ASPARTATE CARBAMOYLTRANSFERASE"/>
    <property type="match status" value="1"/>
</dbReference>
<feature type="non-terminal residue" evidence="3">
    <location>
        <position position="1"/>
    </location>
</feature>
<evidence type="ECO:0000256" key="1">
    <source>
        <dbReference type="ARBA" id="ARBA00022679"/>
    </source>
</evidence>
<dbReference type="GO" id="GO:0005829">
    <property type="term" value="C:cytosol"/>
    <property type="evidence" value="ECO:0007669"/>
    <property type="project" value="TreeGrafter"/>
</dbReference>
<dbReference type="PROSITE" id="PS00097">
    <property type="entry name" value="CARBAMOYLTRANSFERASE"/>
    <property type="match status" value="1"/>
</dbReference>
<proteinExistence type="predicted"/>
<sequence>LKHLLYLKDLNQETINQILDTADNFLDHDNQPIGSEHLLKDKTIANLFFEPSTRTRSSFQIAARKLGADVINI</sequence>
<dbReference type="AlphaFoldDB" id="A0A383F5W5"/>
<dbReference type="Gene3D" id="3.40.50.1370">
    <property type="entry name" value="Aspartate/ornithine carbamoyltransferase"/>
    <property type="match status" value="1"/>
</dbReference>
<dbReference type="PANTHER" id="PTHR45753">
    <property type="entry name" value="ORNITHINE CARBAMOYLTRANSFERASE, MITOCHONDRIAL"/>
    <property type="match status" value="1"/>
</dbReference>
<gene>
    <name evidence="3" type="ORF">METZ01_LOCUS517203</name>
</gene>
<dbReference type="InterPro" id="IPR006132">
    <property type="entry name" value="Asp/Orn_carbamoyltranf_P-bd"/>
</dbReference>
<dbReference type="Pfam" id="PF02729">
    <property type="entry name" value="OTCace_N"/>
    <property type="match status" value="1"/>
</dbReference>
<name>A0A383F5W5_9ZZZZ</name>
<accession>A0A383F5W5</accession>
<feature type="domain" description="Aspartate/ornithine carbamoyltransferase carbamoyl-P binding" evidence="2">
    <location>
        <begin position="2"/>
        <end position="73"/>
    </location>
</feature>
<reference evidence="3" key="1">
    <citation type="submission" date="2018-05" db="EMBL/GenBank/DDBJ databases">
        <authorList>
            <person name="Lanie J.A."/>
            <person name="Ng W.-L."/>
            <person name="Kazmierczak K.M."/>
            <person name="Andrzejewski T.M."/>
            <person name="Davidsen T.M."/>
            <person name="Wayne K.J."/>
            <person name="Tettelin H."/>
            <person name="Glass J.I."/>
            <person name="Rusch D."/>
            <person name="Podicherti R."/>
            <person name="Tsui H.-C.T."/>
            <person name="Winkler M.E."/>
        </authorList>
    </citation>
    <scope>NUCLEOTIDE SEQUENCE</scope>
</reference>
<evidence type="ECO:0000313" key="3">
    <source>
        <dbReference type="EMBL" id="SVE64349.1"/>
    </source>
</evidence>
<dbReference type="EMBL" id="UINC01231700">
    <property type="protein sequence ID" value="SVE64349.1"/>
    <property type="molecule type" value="Genomic_DNA"/>
</dbReference>
<evidence type="ECO:0000259" key="2">
    <source>
        <dbReference type="Pfam" id="PF02729"/>
    </source>
</evidence>
<dbReference type="GO" id="GO:0006520">
    <property type="term" value="P:amino acid metabolic process"/>
    <property type="evidence" value="ECO:0007669"/>
    <property type="project" value="InterPro"/>
</dbReference>
<feature type="non-terminal residue" evidence="3">
    <location>
        <position position="73"/>
    </location>
</feature>
<organism evidence="3">
    <name type="scientific">marine metagenome</name>
    <dbReference type="NCBI Taxonomy" id="408172"/>
    <lineage>
        <taxon>unclassified sequences</taxon>
        <taxon>metagenomes</taxon>
        <taxon>ecological metagenomes</taxon>
    </lineage>
</organism>
<protein>
    <recommendedName>
        <fullName evidence="2">Aspartate/ornithine carbamoyltransferase carbamoyl-P binding domain-containing protein</fullName>
    </recommendedName>
</protein>
<dbReference type="InterPro" id="IPR006130">
    <property type="entry name" value="Asp/Orn_carbamoylTrfase"/>
</dbReference>
<dbReference type="InterPro" id="IPR036901">
    <property type="entry name" value="Asp/Orn_carbamoylTrfase_sf"/>
</dbReference>